<feature type="region of interest" description="Disordered" evidence="1">
    <location>
        <begin position="93"/>
        <end position="114"/>
    </location>
</feature>
<protein>
    <submittedName>
        <fullName evidence="3">Uncharacterized protein</fullName>
    </submittedName>
</protein>
<feature type="transmembrane region" description="Helical" evidence="2">
    <location>
        <begin position="14"/>
        <end position="36"/>
    </location>
</feature>
<accession>A0ABD6ETE2</accession>
<evidence type="ECO:0000256" key="1">
    <source>
        <dbReference type="SAM" id="MobiDB-lite"/>
    </source>
</evidence>
<comment type="caution">
    <text evidence="3">The sequence shown here is derived from an EMBL/GenBank/DDBJ whole genome shotgun (WGS) entry which is preliminary data.</text>
</comment>
<gene>
    <name evidence="3" type="ORF">AB6A40_007017</name>
</gene>
<dbReference type="EMBL" id="JBGFUD010005376">
    <property type="protein sequence ID" value="MFH4980308.1"/>
    <property type="molecule type" value="Genomic_DNA"/>
</dbReference>
<keyword evidence="2" id="KW-0812">Transmembrane</keyword>
<evidence type="ECO:0000256" key="2">
    <source>
        <dbReference type="SAM" id="Phobius"/>
    </source>
</evidence>
<feature type="region of interest" description="Disordered" evidence="1">
    <location>
        <begin position="44"/>
        <end position="64"/>
    </location>
</feature>
<keyword evidence="4" id="KW-1185">Reference proteome</keyword>
<proteinExistence type="predicted"/>
<name>A0ABD6ETE2_9BILA</name>
<dbReference type="AlphaFoldDB" id="A0ABD6ETE2"/>
<organism evidence="3 4">
    <name type="scientific">Gnathostoma spinigerum</name>
    <dbReference type="NCBI Taxonomy" id="75299"/>
    <lineage>
        <taxon>Eukaryota</taxon>
        <taxon>Metazoa</taxon>
        <taxon>Ecdysozoa</taxon>
        <taxon>Nematoda</taxon>
        <taxon>Chromadorea</taxon>
        <taxon>Rhabditida</taxon>
        <taxon>Spirurina</taxon>
        <taxon>Gnathostomatomorpha</taxon>
        <taxon>Gnathostomatoidea</taxon>
        <taxon>Gnathostomatidae</taxon>
        <taxon>Gnathostoma</taxon>
    </lineage>
</organism>
<sequence length="114" mass="12435">MIKITFKKLLQPEIAVPLIIGIILIAGLTIPAVYFLRRHSLSTPATSTLSSIPTTAVNSDESPSKIQTMKLEKSAPVVSLQSANSTYWMPQSTVTSNGKFTSRPPLKRNIPIDK</sequence>
<feature type="compositionally biased region" description="Low complexity" evidence="1">
    <location>
        <begin position="44"/>
        <end position="56"/>
    </location>
</feature>
<reference evidence="3 4" key="1">
    <citation type="submission" date="2024-08" db="EMBL/GenBank/DDBJ databases">
        <title>Gnathostoma spinigerum genome.</title>
        <authorList>
            <person name="Gonzalez-Bertolin B."/>
            <person name="Monzon S."/>
            <person name="Zaballos A."/>
            <person name="Jimenez P."/>
            <person name="Dekumyoy P."/>
            <person name="Varona S."/>
            <person name="Cuesta I."/>
            <person name="Sumanam S."/>
            <person name="Adisakwattana P."/>
            <person name="Gasser R.B."/>
            <person name="Hernandez-Gonzalez A."/>
            <person name="Young N.D."/>
            <person name="Perteguer M.J."/>
        </authorList>
    </citation>
    <scope>NUCLEOTIDE SEQUENCE [LARGE SCALE GENOMIC DNA]</scope>
    <source>
        <strain evidence="3">AL3</strain>
        <tissue evidence="3">Liver</tissue>
    </source>
</reference>
<keyword evidence="2" id="KW-1133">Transmembrane helix</keyword>
<dbReference type="Proteomes" id="UP001608902">
    <property type="component" value="Unassembled WGS sequence"/>
</dbReference>
<evidence type="ECO:0000313" key="3">
    <source>
        <dbReference type="EMBL" id="MFH4980308.1"/>
    </source>
</evidence>
<keyword evidence="2" id="KW-0472">Membrane</keyword>
<evidence type="ECO:0000313" key="4">
    <source>
        <dbReference type="Proteomes" id="UP001608902"/>
    </source>
</evidence>